<evidence type="ECO:0000256" key="1">
    <source>
        <dbReference type="SAM" id="MobiDB-lite"/>
    </source>
</evidence>
<reference evidence="2 3" key="1">
    <citation type="submission" date="2021-06" db="EMBL/GenBank/DDBJ databases">
        <title>Caerostris extrusa draft genome.</title>
        <authorList>
            <person name="Kono N."/>
            <person name="Arakawa K."/>
        </authorList>
    </citation>
    <scope>NUCLEOTIDE SEQUENCE [LARGE SCALE GENOMIC DNA]</scope>
</reference>
<keyword evidence="3" id="KW-1185">Reference proteome</keyword>
<proteinExistence type="predicted"/>
<sequence>MYNILQSPDIHGSAVLPPRNAHLKGGSPPPHPPPRVVDASGLSLALTDGLGEFDYEVGGGVFQEGMRILVTSFARPIENNNIRKRAKNVCFGCISPISKKKGNVAIGAMIRKDLIILYFQYGSCPHSFRAAPSGSREAEFLRNNDAESNAKTP</sequence>
<dbReference type="EMBL" id="BPLR01020824">
    <property type="protein sequence ID" value="GIX82981.1"/>
    <property type="molecule type" value="Genomic_DNA"/>
</dbReference>
<evidence type="ECO:0000313" key="2">
    <source>
        <dbReference type="EMBL" id="GIX82981.1"/>
    </source>
</evidence>
<dbReference type="Proteomes" id="UP001054945">
    <property type="component" value="Unassembled WGS sequence"/>
</dbReference>
<comment type="caution">
    <text evidence="2">The sequence shown here is derived from an EMBL/GenBank/DDBJ whole genome shotgun (WGS) entry which is preliminary data.</text>
</comment>
<protein>
    <submittedName>
        <fullName evidence="2">Uncharacterized protein</fullName>
    </submittedName>
</protein>
<evidence type="ECO:0000313" key="3">
    <source>
        <dbReference type="Proteomes" id="UP001054945"/>
    </source>
</evidence>
<gene>
    <name evidence="2" type="ORF">CEXT_251541</name>
</gene>
<organism evidence="2 3">
    <name type="scientific">Caerostris extrusa</name>
    <name type="common">Bark spider</name>
    <name type="synonym">Caerostris bankana</name>
    <dbReference type="NCBI Taxonomy" id="172846"/>
    <lineage>
        <taxon>Eukaryota</taxon>
        <taxon>Metazoa</taxon>
        <taxon>Ecdysozoa</taxon>
        <taxon>Arthropoda</taxon>
        <taxon>Chelicerata</taxon>
        <taxon>Arachnida</taxon>
        <taxon>Araneae</taxon>
        <taxon>Araneomorphae</taxon>
        <taxon>Entelegynae</taxon>
        <taxon>Araneoidea</taxon>
        <taxon>Araneidae</taxon>
        <taxon>Caerostris</taxon>
    </lineage>
</organism>
<name>A0AAV4NE55_CAEEX</name>
<feature type="region of interest" description="Disordered" evidence="1">
    <location>
        <begin position="1"/>
        <end position="36"/>
    </location>
</feature>
<accession>A0AAV4NE55</accession>
<dbReference type="AlphaFoldDB" id="A0AAV4NE55"/>